<dbReference type="Proteomes" id="UP000230025">
    <property type="component" value="Unassembled WGS sequence"/>
</dbReference>
<evidence type="ECO:0000256" key="6">
    <source>
        <dbReference type="ARBA" id="ARBA00022840"/>
    </source>
</evidence>
<dbReference type="GO" id="GO:0005886">
    <property type="term" value="C:plasma membrane"/>
    <property type="evidence" value="ECO:0007669"/>
    <property type="project" value="UniProtKB-SubCell"/>
</dbReference>
<evidence type="ECO:0000256" key="4">
    <source>
        <dbReference type="ARBA" id="ARBA00022475"/>
    </source>
</evidence>
<dbReference type="AlphaFoldDB" id="A0A2M7GYC3"/>
<dbReference type="EMBL" id="PFFY01000203">
    <property type="protein sequence ID" value="PIW33245.1"/>
    <property type="molecule type" value="Genomic_DNA"/>
</dbReference>
<dbReference type="PROSITE" id="PS00211">
    <property type="entry name" value="ABC_TRANSPORTER_1"/>
    <property type="match status" value="1"/>
</dbReference>
<dbReference type="InterPro" id="IPR013563">
    <property type="entry name" value="Oligopep_ABC_C"/>
</dbReference>
<evidence type="ECO:0000313" key="10">
    <source>
        <dbReference type="Proteomes" id="UP000230025"/>
    </source>
</evidence>
<proteinExistence type="inferred from homology"/>
<keyword evidence="7" id="KW-0472">Membrane</keyword>
<organism evidence="9 10">
    <name type="scientific">bacterium (Candidatus Ratteibacteria) CG15_BIG_FIL_POST_REV_8_21_14_020_41_12</name>
    <dbReference type="NCBI Taxonomy" id="2014291"/>
    <lineage>
        <taxon>Bacteria</taxon>
        <taxon>Candidatus Ratteibacteria</taxon>
    </lineage>
</organism>
<dbReference type="GO" id="GO:0005524">
    <property type="term" value="F:ATP binding"/>
    <property type="evidence" value="ECO:0007669"/>
    <property type="project" value="UniProtKB-KW"/>
</dbReference>
<evidence type="ECO:0000256" key="3">
    <source>
        <dbReference type="ARBA" id="ARBA00022448"/>
    </source>
</evidence>
<evidence type="ECO:0000256" key="1">
    <source>
        <dbReference type="ARBA" id="ARBA00004202"/>
    </source>
</evidence>
<dbReference type="GO" id="GO:0016887">
    <property type="term" value="F:ATP hydrolysis activity"/>
    <property type="evidence" value="ECO:0007669"/>
    <property type="project" value="InterPro"/>
</dbReference>
<evidence type="ECO:0000313" key="9">
    <source>
        <dbReference type="EMBL" id="PIW33245.1"/>
    </source>
</evidence>
<dbReference type="Gene3D" id="3.40.50.300">
    <property type="entry name" value="P-loop containing nucleotide triphosphate hydrolases"/>
    <property type="match status" value="1"/>
</dbReference>
<dbReference type="SMART" id="SM00382">
    <property type="entry name" value="AAA"/>
    <property type="match status" value="1"/>
</dbReference>
<dbReference type="PANTHER" id="PTHR43297:SF2">
    <property type="entry name" value="DIPEPTIDE TRANSPORT ATP-BINDING PROTEIN DPPD"/>
    <property type="match status" value="1"/>
</dbReference>
<dbReference type="FunFam" id="3.40.50.300:FF:000016">
    <property type="entry name" value="Oligopeptide ABC transporter ATP-binding component"/>
    <property type="match status" value="1"/>
</dbReference>
<dbReference type="InterPro" id="IPR050388">
    <property type="entry name" value="ABC_Ni/Peptide_Import"/>
</dbReference>
<dbReference type="CDD" id="cd03257">
    <property type="entry name" value="ABC_NikE_OppD_transporters"/>
    <property type="match status" value="1"/>
</dbReference>
<dbReference type="NCBIfam" id="TIGR01727">
    <property type="entry name" value="oligo_HPY"/>
    <property type="match status" value="1"/>
</dbReference>
<evidence type="ECO:0000256" key="5">
    <source>
        <dbReference type="ARBA" id="ARBA00022741"/>
    </source>
</evidence>
<keyword evidence="5" id="KW-0547">Nucleotide-binding</keyword>
<comment type="caution">
    <text evidence="9">The sequence shown here is derived from an EMBL/GenBank/DDBJ whole genome shotgun (WGS) entry which is preliminary data.</text>
</comment>
<sequence>MSLLEVRDLRVSFAGENGKIPILRGVNLKVNKGEVLGLAGESGCGKSLTALSILKLLPEKAYFDGGEILFEDENLLEMDANQLMKIRGRKIAMIFQEPGASLDPLFTIGNQIGEAIEKKLNDPCSVWLPRSSKLKVMSEVERLLGLVKMPKPKKVLHQYPHQLSGGMAQRAMIAMALAGNPSLLIADEPTTSLDVTTGSKIIALLKELRESFKMSILFISHNLALLSQISKRIGIMYLGRIVEEGPTDEILNQPCHPYTRLLLLCLPDPERRDRPLSSIPGSVPEPAALGAGCAFASRCPKKIEICRIKEPEMKKVGENHLVACHNL</sequence>
<evidence type="ECO:0000256" key="2">
    <source>
        <dbReference type="ARBA" id="ARBA00005417"/>
    </source>
</evidence>
<keyword evidence="3" id="KW-0813">Transport</keyword>
<dbReference type="PANTHER" id="PTHR43297">
    <property type="entry name" value="OLIGOPEPTIDE TRANSPORT ATP-BINDING PROTEIN APPD"/>
    <property type="match status" value="1"/>
</dbReference>
<reference evidence="10" key="1">
    <citation type="submission" date="2017-09" db="EMBL/GenBank/DDBJ databases">
        <title>Depth-based differentiation of microbial function through sediment-hosted aquifers and enrichment of novel symbionts in the deep terrestrial subsurface.</title>
        <authorList>
            <person name="Probst A.J."/>
            <person name="Ladd B."/>
            <person name="Jarett J.K."/>
            <person name="Geller-Mcgrath D.E."/>
            <person name="Sieber C.M.K."/>
            <person name="Emerson J.B."/>
            <person name="Anantharaman K."/>
            <person name="Thomas B.C."/>
            <person name="Malmstrom R."/>
            <person name="Stieglmeier M."/>
            <person name="Klingl A."/>
            <person name="Woyke T."/>
            <person name="Ryan C.M."/>
            <person name="Banfield J.F."/>
        </authorList>
    </citation>
    <scope>NUCLEOTIDE SEQUENCE [LARGE SCALE GENOMIC DNA]</scope>
</reference>
<comment type="subcellular location">
    <subcellularLocation>
        <location evidence="1">Cell membrane</location>
        <topology evidence="1">Peripheral membrane protein</topology>
    </subcellularLocation>
</comment>
<evidence type="ECO:0000259" key="8">
    <source>
        <dbReference type="PROSITE" id="PS50893"/>
    </source>
</evidence>
<dbReference type="InterPro" id="IPR017871">
    <property type="entry name" value="ABC_transporter-like_CS"/>
</dbReference>
<evidence type="ECO:0000256" key="7">
    <source>
        <dbReference type="ARBA" id="ARBA00023136"/>
    </source>
</evidence>
<dbReference type="SUPFAM" id="SSF52540">
    <property type="entry name" value="P-loop containing nucleoside triphosphate hydrolases"/>
    <property type="match status" value="1"/>
</dbReference>
<comment type="similarity">
    <text evidence="2">Belongs to the ABC transporter superfamily.</text>
</comment>
<protein>
    <submittedName>
        <fullName evidence="9">Peptide ABC transporter ATP-binding protein</fullName>
    </submittedName>
</protein>
<dbReference type="InterPro" id="IPR003439">
    <property type="entry name" value="ABC_transporter-like_ATP-bd"/>
</dbReference>
<feature type="domain" description="ABC transporter" evidence="8">
    <location>
        <begin position="6"/>
        <end position="263"/>
    </location>
</feature>
<dbReference type="Pfam" id="PF08352">
    <property type="entry name" value="oligo_HPY"/>
    <property type="match status" value="1"/>
</dbReference>
<dbReference type="InterPro" id="IPR027417">
    <property type="entry name" value="P-loop_NTPase"/>
</dbReference>
<keyword evidence="4" id="KW-1003">Cell membrane</keyword>
<dbReference type="Pfam" id="PF00005">
    <property type="entry name" value="ABC_tran"/>
    <property type="match status" value="1"/>
</dbReference>
<accession>A0A2M7GYC3</accession>
<keyword evidence="6 9" id="KW-0067">ATP-binding</keyword>
<dbReference type="PROSITE" id="PS50893">
    <property type="entry name" value="ABC_TRANSPORTER_2"/>
    <property type="match status" value="1"/>
</dbReference>
<name>A0A2M7GYC3_9BACT</name>
<dbReference type="GO" id="GO:0015833">
    <property type="term" value="P:peptide transport"/>
    <property type="evidence" value="ECO:0007669"/>
    <property type="project" value="InterPro"/>
</dbReference>
<gene>
    <name evidence="9" type="ORF">COW28_04325</name>
</gene>
<dbReference type="InterPro" id="IPR003593">
    <property type="entry name" value="AAA+_ATPase"/>
</dbReference>